<sequence length="139" mass="15613">MKDVLKAYNGKSNGNSNGNGTLENENKLLIKDALFVRYKGNLVKVKFTDIIWMKGDGNYTTLVTNDNVYSLRNILKEFETVLPGDDFIRIHKSYIVRLDQINTINPREVTVGKDTVPVGRTYFQNLLNGINKLGSGNGD</sequence>
<evidence type="ECO:0000313" key="2">
    <source>
        <dbReference type="EMBL" id="PSL07192.1"/>
    </source>
</evidence>
<keyword evidence="3" id="KW-1185">Reference proteome</keyword>
<feature type="domain" description="HTH LytTR-type" evidence="1">
    <location>
        <begin position="34"/>
        <end position="132"/>
    </location>
</feature>
<dbReference type="PANTHER" id="PTHR37299">
    <property type="entry name" value="TRANSCRIPTIONAL REGULATOR-RELATED"/>
    <property type="match status" value="1"/>
</dbReference>
<gene>
    <name evidence="2" type="ORF">CLV48_101122</name>
</gene>
<organism evidence="2 3">
    <name type="scientific">Cecembia rubra</name>
    <dbReference type="NCBI Taxonomy" id="1485585"/>
    <lineage>
        <taxon>Bacteria</taxon>
        <taxon>Pseudomonadati</taxon>
        <taxon>Bacteroidota</taxon>
        <taxon>Cytophagia</taxon>
        <taxon>Cytophagales</taxon>
        <taxon>Cyclobacteriaceae</taxon>
        <taxon>Cecembia</taxon>
    </lineage>
</organism>
<dbReference type="OrthoDB" id="1646880at2"/>
<dbReference type="PROSITE" id="PS50930">
    <property type="entry name" value="HTH_LYTTR"/>
    <property type="match status" value="1"/>
</dbReference>
<keyword evidence="2" id="KW-0238">DNA-binding</keyword>
<dbReference type="EMBL" id="PYGF01000001">
    <property type="protein sequence ID" value="PSL07192.1"/>
    <property type="molecule type" value="Genomic_DNA"/>
</dbReference>
<dbReference type="GO" id="GO:0000156">
    <property type="term" value="F:phosphorelay response regulator activity"/>
    <property type="evidence" value="ECO:0007669"/>
    <property type="project" value="InterPro"/>
</dbReference>
<comment type="caution">
    <text evidence="2">The sequence shown here is derived from an EMBL/GenBank/DDBJ whole genome shotgun (WGS) entry which is preliminary data.</text>
</comment>
<accession>A0A2P8ECI6</accession>
<dbReference type="Pfam" id="PF04397">
    <property type="entry name" value="LytTR"/>
    <property type="match status" value="1"/>
</dbReference>
<dbReference type="RefSeq" id="WP_106565310.1">
    <property type="nucleotide sequence ID" value="NZ_JAUVYL010000159.1"/>
</dbReference>
<dbReference type="PANTHER" id="PTHR37299:SF1">
    <property type="entry name" value="STAGE 0 SPORULATION PROTEIN A HOMOLOG"/>
    <property type="match status" value="1"/>
</dbReference>
<dbReference type="SMART" id="SM00850">
    <property type="entry name" value="LytTR"/>
    <property type="match status" value="1"/>
</dbReference>
<reference evidence="2 3" key="1">
    <citation type="submission" date="2018-03" db="EMBL/GenBank/DDBJ databases">
        <title>Genomic Encyclopedia of Archaeal and Bacterial Type Strains, Phase II (KMG-II): from individual species to whole genera.</title>
        <authorList>
            <person name="Goeker M."/>
        </authorList>
    </citation>
    <scope>NUCLEOTIDE SEQUENCE [LARGE SCALE GENOMIC DNA]</scope>
    <source>
        <strain evidence="2 3">DSM 28057</strain>
    </source>
</reference>
<dbReference type="AlphaFoldDB" id="A0A2P8ECI6"/>
<dbReference type="InterPro" id="IPR046947">
    <property type="entry name" value="LytR-like"/>
</dbReference>
<protein>
    <submittedName>
        <fullName evidence="2">LytTr DNA-binding domain-containing protein</fullName>
    </submittedName>
</protein>
<dbReference type="GO" id="GO:0003677">
    <property type="term" value="F:DNA binding"/>
    <property type="evidence" value="ECO:0007669"/>
    <property type="project" value="UniProtKB-KW"/>
</dbReference>
<dbReference type="Gene3D" id="2.40.50.1020">
    <property type="entry name" value="LytTr DNA-binding domain"/>
    <property type="match status" value="1"/>
</dbReference>
<dbReference type="InterPro" id="IPR007492">
    <property type="entry name" value="LytTR_DNA-bd_dom"/>
</dbReference>
<evidence type="ECO:0000313" key="3">
    <source>
        <dbReference type="Proteomes" id="UP000240708"/>
    </source>
</evidence>
<evidence type="ECO:0000259" key="1">
    <source>
        <dbReference type="PROSITE" id="PS50930"/>
    </source>
</evidence>
<name>A0A2P8ECI6_9BACT</name>
<dbReference type="Proteomes" id="UP000240708">
    <property type="component" value="Unassembled WGS sequence"/>
</dbReference>
<proteinExistence type="predicted"/>